<gene>
    <name evidence="5" type="ORF">UFOVP335_24</name>
</gene>
<proteinExistence type="predicted"/>
<dbReference type="Pfam" id="PF04860">
    <property type="entry name" value="Phage_portal"/>
    <property type="match status" value="1"/>
</dbReference>
<keyword evidence="2" id="KW-1171">Viral genome ejection through host cell envelope</keyword>
<evidence type="ECO:0000256" key="1">
    <source>
        <dbReference type="ARBA" id="ARBA00022950"/>
    </source>
</evidence>
<reference evidence="5" key="1">
    <citation type="submission" date="2020-04" db="EMBL/GenBank/DDBJ databases">
        <authorList>
            <person name="Chiriac C."/>
            <person name="Salcher M."/>
            <person name="Ghai R."/>
            <person name="Kavagutti S V."/>
        </authorList>
    </citation>
    <scope>NUCLEOTIDE SEQUENCE</scope>
</reference>
<dbReference type="Gene3D" id="3.40.140.120">
    <property type="match status" value="1"/>
</dbReference>
<dbReference type="Gene3D" id="1.20.1270.210">
    <property type="match status" value="1"/>
</dbReference>
<dbReference type="InterPro" id="IPR006944">
    <property type="entry name" value="Phage/GTA_portal"/>
</dbReference>
<dbReference type="EMBL" id="LR796348">
    <property type="protein sequence ID" value="CAB4138723.1"/>
    <property type="molecule type" value="Genomic_DNA"/>
</dbReference>
<keyword evidence="1" id="KW-0118">Viral capsid assembly</keyword>
<protein>
    <submittedName>
        <fullName evidence="5">Portal_HK97, phage portal protein, HK97 family</fullName>
    </submittedName>
</protein>
<evidence type="ECO:0000256" key="3">
    <source>
        <dbReference type="ARBA" id="ARBA00023219"/>
    </source>
</evidence>
<feature type="region of interest" description="Disordered" evidence="4">
    <location>
        <begin position="334"/>
        <end position="355"/>
    </location>
</feature>
<keyword evidence="2" id="KW-1162">Viral penetration into host cytoplasm</keyword>
<name>A0A6J5LZM7_9CAUD</name>
<feature type="compositionally biased region" description="Polar residues" evidence="4">
    <location>
        <begin position="339"/>
        <end position="349"/>
    </location>
</feature>
<keyword evidence="1" id="KW-1188">Viral release from host cell</keyword>
<evidence type="ECO:0000256" key="2">
    <source>
        <dbReference type="ARBA" id="ARBA00023009"/>
    </source>
</evidence>
<sequence length="355" mass="39140">MGIFSRKVDTASFASAPVQAAAGASYIGNFINYTTGSAEVRALSIPTISRSRDLLAGIIGSVGLKHYSKQWNGEDYDEVYLPLEPWMETPDPKVSRSFFFVNIFSDMFFYGAAYAYVTTRYSTGLPASFTWLPAANISSTEQTGIPQYFGPSTELEFNGSPLDVNNVIQFLSPIEGILKIGQRAINTTLYLDQAADRYASLETVPGYLQQIDGEDMSGDDLGSLASAWAQARKANAIGALSRQVQFREWSSNPQEVNAEQRKYQSLEMARICNVPGYLVNAPAEGASMTYQNAQQARQDLYLFGARIYMDAIEQTLSSAQVLPRNRYVEFDIEDYAGSDDSSPTGMPNNETDDEL</sequence>
<evidence type="ECO:0000256" key="4">
    <source>
        <dbReference type="SAM" id="MobiDB-lite"/>
    </source>
</evidence>
<accession>A0A6J5LZM7</accession>
<evidence type="ECO:0000313" key="5">
    <source>
        <dbReference type="EMBL" id="CAB4138723.1"/>
    </source>
</evidence>
<dbReference type="Gene3D" id="3.30.1120.70">
    <property type="match status" value="1"/>
</dbReference>
<keyword evidence="3" id="KW-0231">Viral genome packaging</keyword>
<keyword evidence="2" id="KW-1160">Virus entry into host cell</keyword>
<organism evidence="5">
    <name type="scientific">uncultured Caudovirales phage</name>
    <dbReference type="NCBI Taxonomy" id="2100421"/>
    <lineage>
        <taxon>Viruses</taxon>
        <taxon>Duplodnaviria</taxon>
        <taxon>Heunggongvirae</taxon>
        <taxon>Uroviricota</taxon>
        <taxon>Caudoviricetes</taxon>
        <taxon>Peduoviridae</taxon>
        <taxon>Maltschvirus</taxon>
        <taxon>Maltschvirus maltsch</taxon>
    </lineage>
</organism>